<dbReference type="InterPro" id="IPR013325">
    <property type="entry name" value="RNA_pol_sigma_r2"/>
</dbReference>
<evidence type="ECO:0000313" key="1">
    <source>
        <dbReference type="EMBL" id="MEL1242681.1"/>
    </source>
</evidence>
<dbReference type="RefSeq" id="WP_341695007.1">
    <property type="nucleotide sequence ID" value="NZ_JBBYHR010000001.1"/>
</dbReference>
<gene>
    <name evidence="1" type="ORF">AAEO56_00290</name>
</gene>
<sequence>MATDIIDSMSNDRKARLEALYVKAFPLVARYVARMGGTREEAKDLFHDALLIFMEKEFGTGITLRYSEASYILGIARHLRIKHNNTSDCAVDEILTTPEEYHYTEVASRRLTDLLSSGGRKCLELLSAFYYEKLDMESLAQRFGFAGARSATVQKFKCLEKVKDTVKTKSLQYEDFME</sequence>
<dbReference type="SUPFAM" id="SSF88946">
    <property type="entry name" value="Sigma2 domain of RNA polymerase sigma factors"/>
    <property type="match status" value="1"/>
</dbReference>
<protein>
    <recommendedName>
        <fullName evidence="3">DNA-directed RNA polymerase specialized sigma subunit, sigma24 family</fullName>
    </recommendedName>
</protein>
<proteinExistence type="predicted"/>
<keyword evidence="2" id="KW-1185">Reference proteome</keyword>
<evidence type="ECO:0000313" key="2">
    <source>
        <dbReference type="Proteomes" id="UP001464555"/>
    </source>
</evidence>
<dbReference type="Proteomes" id="UP001464555">
    <property type="component" value="Unassembled WGS sequence"/>
</dbReference>
<dbReference type="EMBL" id="JBBYHR010000001">
    <property type="protein sequence ID" value="MEL1242681.1"/>
    <property type="molecule type" value="Genomic_DNA"/>
</dbReference>
<reference evidence="1 2" key="1">
    <citation type="submission" date="2024-04" db="EMBL/GenBank/DDBJ databases">
        <title>Flavobacterium sp. DGU11 16S ribosomal RNA gene Genome sequencing and assembly.</title>
        <authorList>
            <person name="Park S."/>
        </authorList>
    </citation>
    <scope>NUCLEOTIDE SEQUENCE [LARGE SCALE GENOMIC DNA]</scope>
    <source>
        <strain evidence="1 2">DGU11</strain>
    </source>
</reference>
<organism evidence="1 2">
    <name type="scientific">Flavobacterium arundinis</name>
    <dbReference type="NCBI Taxonomy" id="3139143"/>
    <lineage>
        <taxon>Bacteria</taxon>
        <taxon>Pseudomonadati</taxon>
        <taxon>Bacteroidota</taxon>
        <taxon>Flavobacteriia</taxon>
        <taxon>Flavobacteriales</taxon>
        <taxon>Flavobacteriaceae</taxon>
        <taxon>Flavobacterium</taxon>
    </lineage>
</organism>
<dbReference type="Gene3D" id="1.10.1740.10">
    <property type="match status" value="1"/>
</dbReference>
<accession>A0ABU9HRT5</accession>
<evidence type="ECO:0008006" key="3">
    <source>
        <dbReference type="Google" id="ProtNLM"/>
    </source>
</evidence>
<name>A0ABU9HRT5_9FLAO</name>
<comment type="caution">
    <text evidence="1">The sequence shown here is derived from an EMBL/GenBank/DDBJ whole genome shotgun (WGS) entry which is preliminary data.</text>
</comment>